<dbReference type="PROSITE" id="PS00380">
    <property type="entry name" value="RHODANESE_1"/>
    <property type="match status" value="1"/>
</dbReference>
<dbReference type="PROSITE" id="PS50206">
    <property type="entry name" value="RHODANESE_3"/>
    <property type="match status" value="1"/>
</dbReference>
<evidence type="ECO:0000259" key="2">
    <source>
        <dbReference type="PROSITE" id="PS50206"/>
    </source>
</evidence>
<dbReference type="GO" id="GO:0002098">
    <property type="term" value="P:tRNA wobble uridine modification"/>
    <property type="evidence" value="ECO:0007669"/>
    <property type="project" value="InterPro"/>
</dbReference>
<dbReference type="InterPro" id="IPR017582">
    <property type="entry name" value="SelU"/>
</dbReference>
<keyword evidence="4" id="KW-1185">Reference proteome</keyword>
<dbReference type="GO" id="GO:0043828">
    <property type="term" value="F:tRNA 2-selenouridine synthase activity"/>
    <property type="evidence" value="ECO:0007669"/>
    <property type="project" value="InterPro"/>
</dbReference>
<dbReference type="Proteomes" id="UP000321204">
    <property type="component" value="Chromosome"/>
</dbReference>
<dbReference type="NCBIfam" id="NF008750">
    <property type="entry name" value="PRK11784.1-2"/>
    <property type="match status" value="1"/>
</dbReference>
<dbReference type="NCBIfam" id="TIGR03167">
    <property type="entry name" value="tRNA_sel_U_synt"/>
    <property type="match status" value="1"/>
</dbReference>
<keyword evidence="1" id="KW-0711">Selenium</keyword>
<feature type="domain" description="Rhodanese" evidence="2">
    <location>
        <begin position="16"/>
        <end position="148"/>
    </location>
</feature>
<dbReference type="SUPFAM" id="SSF52821">
    <property type="entry name" value="Rhodanese/Cell cycle control phosphatase"/>
    <property type="match status" value="1"/>
</dbReference>
<sequence>MRRIQAKEFLQESRIALLLDVRSPAEYNHAHIPGAVSFPLFTDEERKVVGTTYKRVSREAAIKTGLDYFGPKMRGMVESVEQLIVERWPQAAAKTNNEQQSTKVYVYCWRGGMRSGAVAWLLNLYGFNVTVLAGGYKAFRNLVLKSFEQPYALKVLGGYTGSGKTELLHQLKEQGESVVDLEGLASHKGSAFGNINMPPQPTQEMFENLLSCELQDLSCKQSGKERADEPEDITPNFIWLEDESQRIGSVNIPHALWQTMRQSPLYFVDVPFEERLKHIVEEYSQCDKEKLAAAIERIKKRLGGLEAKTAAQLLEEGKIEDCFAILLRYYDKQYSKGLHGRENLPSLLTKIECETVSVENTTNLLRPQQTV</sequence>
<dbReference type="Pfam" id="PF00581">
    <property type="entry name" value="Rhodanese"/>
    <property type="match status" value="1"/>
</dbReference>
<organism evidence="3 4">
    <name type="scientific">Flavisolibacter ginsenosidimutans</name>
    <dbReference type="NCBI Taxonomy" id="661481"/>
    <lineage>
        <taxon>Bacteria</taxon>
        <taxon>Pseudomonadati</taxon>
        <taxon>Bacteroidota</taxon>
        <taxon>Chitinophagia</taxon>
        <taxon>Chitinophagales</taxon>
        <taxon>Chitinophagaceae</taxon>
        <taxon>Flavisolibacter</taxon>
    </lineage>
</organism>
<gene>
    <name evidence="3" type="primary">mnmH</name>
    <name evidence="3" type="ORF">FSB75_16405</name>
</gene>
<evidence type="ECO:0000256" key="1">
    <source>
        <dbReference type="ARBA" id="ARBA00023266"/>
    </source>
</evidence>
<name>A0A5B8ULU1_9BACT</name>
<dbReference type="PANTHER" id="PTHR30401">
    <property type="entry name" value="TRNA 2-SELENOURIDINE SYNTHASE"/>
    <property type="match status" value="1"/>
</dbReference>
<dbReference type="OrthoDB" id="9808735at2"/>
<evidence type="ECO:0000313" key="4">
    <source>
        <dbReference type="Proteomes" id="UP000321204"/>
    </source>
</evidence>
<dbReference type="InterPro" id="IPR001307">
    <property type="entry name" value="Thiosulphate_STrfase_CS"/>
</dbReference>
<dbReference type="EMBL" id="CP042433">
    <property type="protein sequence ID" value="QEC57416.1"/>
    <property type="molecule type" value="Genomic_DNA"/>
</dbReference>
<protein>
    <submittedName>
        <fullName evidence="3">tRNA 2-selenouridine(34) synthase MnmH</fullName>
    </submittedName>
</protein>
<dbReference type="InterPro" id="IPR001763">
    <property type="entry name" value="Rhodanese-like_dom"/>
</dbReference>
<dbReference type="Gene3D" id="3.40.250.10">
    <property type="entry name" value="Rhodanese-like domain"/>
    <property type="match status" value="1"/>
</dbReference>
<dbReference type="Pfam" id="PF26341">
    <property type="entry name" value="AAA_SelU"/>
    <property type="match status" value="1"/>
</dbReference>
<dbReference type="AlphaFoldDB" id="A0A5B8ULU1"/>
<dbReference type="RefSeq" id="WP_146789705.1">
    <property type="nucleotide sequence ID" value="NZ_BAABIO010000003.1"/>
</dbReference>
<evidence type="ECO:0000313" key="3">
    <source>
        <dbReference type="EMBL" id="QEC57416.1"/>
    </source>
</evidence>
<dbReference type="InterPro" id="IPR058840">
    <property type="entry name" value="AAA_SelU"/>
</dbReference>
<dbReference type="SMART" id="SM00450">
    <property type="entry name" value="RHOD"/>
    <property type="match status" value="1"/>
</dbReference>
<dbReference type="InterPro" id="IPR036873">
    <property type="entry name" value="Rhodanese-like_dom_sf"/>
</dbReference>
<dbReference type="KEGG" id="fgg:FSB75_16405"/>
<reference evidence="3 4" key="1">
    <citation type="journal article" date="2015" name="Int. J. Syst. Evol. Microbiol.">
        <title>Flavisolibacter ginsenosidimutans sp. nov., with ginsenoside-converting activity isolated from soil used for cultivating ginseng.</title>
        <authorList>
            <person name="Zhao Y."/>
            <person name="Liu Q."/>
            <person name="Kang M.S."/>
            <person name="Jin F."/>
            <person name="Yu H."/>
            <person name="Im W.T."/>
        </authorList>
    </citation>
    <scope>NUCLEOTIDE SEQUENCE [LARGE SCALE GENOMIC DNA]</scope>
    <source>
        <strain evidence="3 4">Gsoil 636</strain>
    </source>
</reference>
<proteinExistence type="predicted"/>
<dbReference type="GO" id="GO:0004792">
    <property type="term" value="F:thiosulfate-cyanide sulfurtransferase activity"/>
    <property type="evidence" value="ECO:0007669"/>
    <property type="project" value="InterPro"/>
</dbReference>
<dbReference type="PANTHER" id="PTHR30401:SF0">
    <property type="entry name" value="TRNA 2-SELENOURIDINE SYNTHASE"/>
    <property type="match status" value="1"/>
</dbReference>
<accession>A0A5B8ULU1</accession>